<accession>A0ABQ9JMH6</accession>
<proteinExistence type="predicted"/>
<reference evidence="1" key="1">
    <citation type="journal article" date="2023" name="Insect Mol. Biol.">
        <title>Genome sequencing provides insights into the evolution of gene families encoding plant cell wall-degrading enzymes in longhorned beetles.</title>
        <authorList>
            <person name="Shin N.R."/>
            <person name="Okamura Y."/>
            <person name="Kirsch R."/>
            <person name="Pauchet Y."/>
        </authorList>
    </citation>
    <scope>NUCLEOTIDE SEQUENCE</scope>
    <source>
        <tissue evidence="1">Midgut</tissue>
    </source>
</reference>
<dbReference type="Proteomes" id="UP001162164">
    <property type="component" value="Unassembled WGS sequence"/>
</dbReference>
<evidence type="ECO:0000313" key="1">
    <source>
        <dbReference type="EMBL" id="KAJ8979213.1"/>
    </source>
</evidence>
<protein>
    <submittedName>
        <fullName evidence="1">Uncharacterized protein</fullName>
    </submittedName>
</protein>
<evidence type="ECO:0000313" key="2">
    <source>
        <dbReference type="Proteomes" id="UP001162164"/>
    </source>
</evidence>
<comment type="caution">
    <text evidence="1">The sequence shown here is derived from an EMBL/GenBank/DDBJ whole genome shotgun (WGS) entry which is preliminary data.</text>
</comment>
<gene>
    <name evidence="1" type="ORF">NQ317_011852</name>
</gene>
<dbReference type="EMBL" id="JAPWTJ010000363">
    <property type="protein sequence ID" value="KAJ8979213.1"/>
    <property type="molecule type" value="Genomic_DNA"/>
</dbReference>
<organism evidence="1 2">
    <name type="scientific">Molorchus minor</name>
    <dbReference type="NCBI Taxonomy" id="1323400"/>
    <lineage>
        <taxon>Eukaryota</taxon>
        <taxon>Metazoa</taxon>
        <taxon>Ecdysozoa</taxon>
        <taxon>Arthropoda</taxon>
        <taxon>Hexapoda</taxon>
        <taxon>Insecta</taxon>
        <taxon>Pterygota</taxon>
        <taxon>Neoptera</taxon>
        <taxon>Endopterygota</taxon>
        <taxon>Coleoptera</taxon>
        <taxon>Polyphaga</taxon>
        <taxon>Cucujiformia</taxon>
        <taxon>Chrysomeloidea</taxon>
        <taxon>Cerambycidae</taxon>
        <taxon>Lamiinae</taxon>
        <taxon>Monochamini</taxon>
        <taxon>Molorchus</taxon>
    </lineage>
</organism>
<name>A0ABQ9JMH6_9CUCU</name>
<keyword evidence="2" id="KW-1185">Reference proteome</keyword>
<sequence length="92" mass="10467">MKSKICKNYTYRFKINLVTVFGDICLRCEENMAAVPQGAFAAKKIRKNEEKRKEYNCEEFIPGTQTVEKNSFSTEVGSIGSPISFSPQNVYN</sequence>